<evidence type="ECO:0008006" key="4">
    <source>
        <dbReference type="Google" id="ProtNLM"/>
    </source>
</evidence>
<gene>
    <name evidence="2" type="ORF">NO2_0381</name>
</gene>
<keyword evidence="3" id="KW-1185">Reference proteome</keyword>
<dbReference type="AlphaFoldDB" id="A0A388TGG7"/>
<reference evidence="2 3" key="1">
    <citation type="journal article" date="2019" name="ISME J.">
        <title>Genome analyses of uncultured TG2/ZB3 bacteria in 'Margulisbacteria' specifically attached to ectosymbiotic spirochetes of protists in the termite gut.</title>
        <authorList>
            <person name="Utami Y.D."/>
            <person name="Kuwahara H."/>
            <person name="Igai K."/>
            <person name="Murakami T."/>
            <person name="Sugaya K."/>
            <person name="Morikawa T."/>
            <person name="Nagura Y."/>
            <person name="Yuki M."/>
            <person name="Deevong P."/>
            <person name="Inoue T."/>
            <person name="Kihara K."/>
            <person name="Lo N."/>
            <person name="Yamada A."/>
            <person name="Ohkuma M."/>
            <person name="Hongoh Y."/>
        </authorList>
    </citation>
    <scope>NUCLEOTIDE SEQUENCE [LARGE SCALE GENOMIC DNA]</scope>
    <source>
        <strain evidence="2">NkOx7-02</strain>
    </source>
</reference>
<feature type="compositionally biased region" description="Polar residues" evidence="1">
    <location>
        <begin position="7"/>
        <end position="20"/>
    </location>
</feature>
<dbReference type="Gene3D" id="3.30.750.140">
    <property type="match status" value="1"/>
</dbReference>
<accession>A0A388TGG7</accession>
<organism evidence="2 3">
    <name type="scientific">Candidatus Termititenax persephonae</name>
    <dbReference type="NCBI Taxonomy" id="2218525"/>
    <lineage>
        <taxon>Bacteria</taxon>
        <taxon>Bacillati</taxon>
        <taxon>Candidatus Margulisiibacteriota</taxon>
        <taxon>Candidatus Termititenacia</taxon>
        <taxon>Candidatus Termititenacales</taxon>
        <taxon>Candidatus Termititenacaceae</taxon>
        <taxon>Candidatus Termititenax</taxon>
    </lineage>
</organism>
<dbReference type="InterPro" id="IPR038610">
    <property type="entry name" value="FliK-like_C_sf"/>
</dbReference>
<comment type="caution">
    <text evidence="2">The sequence shown here is derived from an EMBL/GenBank/DDBJ whole genome shotgun (WGS) entry which is preliminary data.</text>
</comment>
<dbReference type="Proteomes" id="UP000275925">
    <property type="component" value="Unassembled WGS sequence"/>
</dbReference>
<name>A0A388TGG7_9BACT</name>
<dbReference type="EMBL" id="BGZO01000007">
    <property type="protein sequence ID" value="GBR75735.1"/>
    <property type="molecule type" value="Genomic_DNA"/>
</dbReference>
<protein>
    <recommendedName>
        <fullName evidence="4">Flagellar hook-length control protein-like C-terminal domain-containing protein</fullName>
    </recommendedName>
</protein>
<evidence type="ECO:0000313" key="2">
    <source>
        <dbReference type="EMBL" id="GBR75735.1"/>
    </source>
</evidence>
<evidence type="ECO:0000313" key="3">
    <source>
        <dbReference type="Proteomes" id="UP000275925"/>
    </source>
</evidence>
<feature type="region of interest" description="Disordered" evidence="1">
    <location>
        <begin position="1"/>
        <end position="34"/>
    </location>
</feature>
<sequence>MAEISGYNPNINNNPASRQLNRPGDVAQTGGIKGSQRVQKALDNAAIEDAKRQQQQQPFQTIARRMTPRDVINQLLQMGIRPSQENRSLATKMLLSGLELSSENFESLGTLLSGLPKTASTEQAAILMVTKGLNSRAGTQNLAAFLEQNPELSKQMLEMLQASATARSALGQTSGLLSPQLSNQLAAMLSALDGYVSLLPKEFKDKVQKGTGTFSNAEILTNTRAVRALIDGVARQVQEATPHQTSEVNNLLTALGTLSKSAQNVAQNLIVQAILSRPDEREDAALQEKFSYWQIPYGLGNPAQTIELLLERDKKAKHRNINPRRTKLVLKTESEALGEISAEVEVEDDNLDFRFNTNDENIRKLISANVDELRKKLETYSYKTKTVRVVKRSLDVKNFLIPTLDFNTLTRVQTEV</sequence>
<proteinExistence type="predicted"/>
<evidence type="ECO:0000256" key="1">
    <source>
        <dbReference type="SAM" id="MobiDB-lite"/>
    </source>
</evidence>